<keyword evidence="3" id="KW-0862">Zinc</keyword>
<name>A0AAD7UE27_9STRA</name>
<evidence type="ECO:0000259" key="7">
    <source>
        <dbReference type="PROSITE" id="PS51270"/>
    </source>
</evidence>
<dbReference type="PROSITE" id="PS51266">
    <property type="entry name" value="ZF_CHY"/>
    <property type="match status" value="1"/>
</dbReference>
<evidence type="ECO:0000256" key="2">
    <source>
        <dbReference type="ARBA" id="ARBA00022771"/>
    </source>
</evidence>
<dbReference type="GO" id="GO:0016567">
    <property type="term" value="P:protein ubiquitination"/>
    <property type="evidence" value="ECO:0007669"/>
    <property type="project" value="TreeGrafter"/>
</dbReference>
<dbReference type="InterPro" id="IPR037275">
    <property type="entry name" value="Znf_CTCHY_sf"/>
</dbReference>
<dbReference type="InterPro" id="IPR008913">
    <property type="entry name" value="Znf_CHY"/>
</dbReference>
<comment type="caution">
    <text evidence="8">The sequence shown here is derived from an EMBL/GenBank/DDBJ whole genome shotgun (WGS) entry which is preliminary data.</text>
</comment>
<keyword evidence="1" id="KW-0479">Metal-binding</keyword>
<dbReference type="EMBL" id="JAQMWT010000362">
    <property type="protein sequence ID" value="KAJ8602952.1"/>
    <property type="molecule type" value="Genomic_DNA"/>
</dbReference>
<dbReference type="GO" id="GO:0006511">
    <property type="term" value="P:ubiquitin-dependent protein catabolic process"/>
    <property type="evidence" value="ECO:0007669"/>
    <property type="project" value="TreeGrafter"/>
</dbReference>
<evidence type="ECO:0008006" key="10">
    <source>
        <dbReference type="Google" id="ProtNLM"/>
    </source>
</evidence>
<dbReference type="CDD" id="cd12108">
    <property type="entry name" value="Hr-like"/>
    <property type="match status" value="1"/>
</dbReference>
<evidence type="ECO:0000259" key="6">
    <source>
        <dbReference type="PROSITE" id="PS51266"/>
    </source>
</evidence>
<dbReference type="InterPro" id="IPR017921">
    <property type="entry name" value="Znf_CTCHY"/>
</dbReference>
<dbReference type="SUPFAM" id="SSF161245">
    <property type="entry name" value="Zinc hairpin stack"/>
    <property type="match status" value="1"/>
</dbReference>
<evidence type="ECO:0000256" key="3">
    <source>
        <dbReference type="ARBA" id="ARBA00022833"/>
    </source>
</evidence>
<gene>
    <name evidence="8" type="ORF">CTAYLR_001543</name>
</gene>
<dbReference type="PANTHER" id="PTHR21319:SF0">
    <property type="entry name" value="AND RING FINGER DOMAIN PROTEIN, PUTATIVE (AFU_ORTHOLOGUE AFUA_1G08900)-RELATED"/>
    <property type="match status" value="1"/>
</dbReference>
<dbReference type="Gene3D" id="1.20.120.520">
    <property type="entry name" value="nmb1532 protein domain like"/>
    <property type="match status" value="1"/>
</dbReference>
<organism evidence="8 9">
    <name type="scientific">Chrysophaeum taylorii</name>
    <dbReference type="NCBI Taxonomy" id="2483200"/>
    <lineage>
        <taxon>Eukaryota</taxon>
        <taxon>Sar</taxon>
        <taxon>Stramenopiles</taxon>
        <taxon>Ochrophyta</taxon>
        <taxon>Pelagophyceae</taxon>
        <taxon>Pelagomonadales</taxon>
        <taxon>Pelagomonadaceae</taxon>
        <taxon>Chrysophaeum</taxon>
    </lineage>
</organism>
<evidence type="ECO:0000256" key="1">
    <source>
        <dbReference type="ARBA" id="ARBA00022723"/>
    </source>
</evidence>
<evidence type="ECO:0000256" key="5">
    <source>
        <dbReference type="SAM" id="MobiDB-lite"/>
    </source>
</evidence>
<reference evidence="8" key="1">
    <citation type="submission" date="2023-01" db="EMBL/GenBank/DDBJ databases">
        <title>Metagenome sequencing of chrysophaentin producing Chrysophaeum taylorii.</title>
        <authorList>
            <person name="Davison J."/>
            <person name="Bewley C."/>
        </authorList>
    </citation>
    <scope>NUCLEOTIDE SEQUENCE</scope>
    <source>
        <strain evidence="8">NIES-1699</strain>
    </source>
</reference>
<feature type="domain" description="CTCHY-type" evidence="7">
    <location>
        <begin position="308"/>
        <end position="373"/>
    </location>
</feature>
<accession>A0AAD7UE27</accession>
<protein>
    <recommendedName>
        <fullName evidence="10">Zinc finger protein</fullName>
    </recommendedName>
</protein>
<evidence type="ECO:0000256" key="4">
    <source>
        <dbReference type="PROSITE-ProRule" id="PRU00601"/>
    </source>
</evidence>
<dbReference type="Pfam" id="PF05495">
    <property type="entry name" value="zf-CHY"/>
    <property type="match status" value="1"/>
</dbReference>
<dbReference type="PROSITE" id="PS51270">
    <property type="entry name" value="ZF_CTCHY"/>
    <property type="match status" value="1"/>
</dbReference>
<dbReference type="SUPFAM" id="SSF161219">
    <property type="entry name" value="CHY zinc finger-like"/>
    <property type="match status" value="1"/>
</dbReference>
<dbReference type="GO" id="GO:0005634">
    <property type="term" value="C:nucleus"/>
    <property type="evidence" value="ECO:0007669"/>
    <property type="project" value="TreeGrafter"/>
</dbReference>
<dbReference type="GO" id="GO:0061630">
    <property type="term" value="F:ubiquitin protein ligase activity"/>
    <property type="evidence" value="ECO:0007669"/>
    <property type="project" value="TreeGrafter"/>
</dbReference>
<feature type="domain" description="CHY-type" evidence="6">
    <location>
        <begin position="237"/>
        <end position="306"/>
    </location>
</feature>
<sequence length="431" mass="46722">MGSLGVPISQPRKKPRKRSEIVASSPLVEITLLHRAMRLELEAMCEVAERLDRSSEAGEVAALERRFKDFDLVFASHSSAEDDFIFPTLASRGTSPSFPAQAAQEHEEEVALLRSVEDAIRRKVEGGAVTLAPTFRVLKEKLSEHMLQEEEVVFPLLASFPSAELANLVGLVMGSRPSEVLEATIRMEVTHLDKDHARHVLATMCDVARKTNFRSWLDAKFGNGFAKAPPARSPSSSPPAAGQCPYYGHATRIVAPCCGALVCCKRCHDAERQCPAKMDARRVTAMRCAACGADQPLAETCAYCATKVATYFCDLCKLLDSTNTPTFHCPFCMCCRRGNGLGVDYVHCMACNHCVSIEHISSHFCQADTATTCAICRRTLFASFEHVDLLPCGHPKHGDCYLQPHVACAHCAAAAAAAAAAPVDSQPSGVL</sequence>
<dbReference type="Proteomes" id="UP001230188">
    <property type="component" value="Unassembled WGS sequence"/>
</dbReference>
<proteinExistence type="predicted"/>
<evidence type="ECO:0000313" key="8">
    <source>
        <dbReference type="EMBL" id="KAJ8602952.1"/>
    </source>
</evidence>
<feature type="region of interest" description="Disordered" evidence="5">
    <location>
        <begin position="1"/>
        <end position="20"/>
    </location>
</feature>
<dbReference type="PANTHER" id="PTHR21319">
    <property type="entry name" value="RING FINGER AND CHY ZINC FINGER DOMAIN-CONTAINING PROTEIN 1"/>
    <property type="match status" value="1"/>
</dbReference>
<keyword evidence="2 4" id="KW-0863">Zinc-finger</keyword>
<dbReference type="AlphaFoldDB" id="A0AAD7UE27"/>
<dbReference type="InterPro" id="IPR012312">
    <property type="entry name" value="Hemerythrin-like"/>
</dbReference>
<dbReference type="InterPro" id="IPR037274">
    <property type="entry name" value="Znf_CHY_sf"/>
</dbReference>
<evidence type="ECO:0000313" key="9">
    <source>
        <dbReference type="Proteomes" id="UP001230188"/>
    </source>
</evidence>
<keyword evidence="9" id="KW-1185">Reference proteome</keyword>
<dbReference type="Pfam" id="PF01814">
    <property type="entry name" value="Hemerythrin"/>
    <property type="match status" value="1"/>
</dbReference>
<dbReference type="GO" id="GO:0008270">
    <property type="term" value="F:zinc ion binding"/>
    <property type="evidence" value="ECO:0007669"/>
    <property type="project" value="UniProtKB-KW"/>
</dbReference>